<dbReference type="Pfam" id="PF01613">
    <property type="entry name" value="Flavin_Reduct"/>
    <property type="match status" value="1"/>
</dbReference>
<dbReference type="GO" id="GO:0010181">
    <property type="term" value="F:FMN binding"/>
    <property type="evidence" value="ECO:0007669"/>
    <property type="project" value="InterPro"/>
</dbReference>
<proteinExistence type="predicted"/>
<reference evidence="2 3" key="1">
    <citation type="submission" date="2018-05" db="EMBL/GenBank/DDBJ databases">
        <title>Acuticoccus sediminis sp. nov., isolated from deep-sea sediment of Indian Ocean.</title>
        <authorList>
            <person name="Liu X."/>
            <person name="Lai Q."/>
            <person name="Du Y."/>
            <person name="Sun F."/>
            <person name="Zhang X."/>
            <person name="Wang S."/>
            <person name="Shao Z."/>
        </authorList>
    </citation>
    <scope>NUCLEOTIDE SEQUENCE [LARGE SCALE GENOMIC DNA]</scope>
    <source>
        <strain evidence="2 3">PTG4-2</strain>
    </source>
</reference>
<dbReference type="PANTHER" id="PTHR43812:SF2">
    <property type="entry name" value="FLAVIN REDUCTASE LIKE DOMAIN-CONTAINING PROTEIN"/>
    <property type="match status" value="1"/>
</dbReference>
<keyword evidence="2" id="KW-0503">Monooxygenase</keyword>
<organism evidence="2 3">
    <name type="scientific">Acuticoccus sediminis</name>
    <dbReference type="NCBI Taxonomy" id="2184697"/>
    <lineage>
        <taxon>Bacteria</taxon>
        <taxon>Pseudomonadati</taxon>
        <taxon>Pseudomonadota</taxon>
        <taxon>Alphaproteobacteria</taxon>
        <taxon>Hyphomicrobiales</taxon>
        <taxon>Amorphaceae</taxon>
        <taxon>Acuticoccus</taxon>
    </lineage>
</organism>
<keyword evidence="3" id="KW-1185">Reference proteome</keyword>
<dbReference type="EMBL" id="QHHQ01000004">
    <property type="protein sequence ID" value="RAI00235.1"/>
    <property type="molecule type" value="Genomic_DNA"/>
</dbReference>
<dbReference type="GO" id="GO:0004497">
    <property type="term" value="F:monooxygenase activity"/>
    <property type="evidence" value="ECO:0007669"/>
    <property type="project" value="UniProtKB-KW"/>
</dbReference>
<dbReference type="OrthoDB" id="9783347at2"/>
<feature type="domain" description="Flavin reductase like" evidence="1">
    <location>
        <begin position="18"/>
        <end position="171"/>
    </location>
</feature>
<evidence type="ECO:0000259" key="1">
    <source>
        <dbReference type="SMART" id="SM00903"/>
    </source>
</evidence>
<dbReference type="SUPFAM" id="SSF50475">
    <property type="entry name" value="FMN-binding split barrel"/>
    <property type="match status" value="1"/>
</dbReference>
<dbReference type="AlphaFoldDB" id="A0A8B2NKU8"/>
<keyword evidence="2" id="KW-0560">Oxidoreductase</keyword>
<dbReference type="SMART" id="SM00903">
    <property type="entry name" value="Flavin_Reduct"/>
    <property type="match status" value="1"/>
</dbReference>
<sequence length="204" mass="22309">MYYESELPSALKFDPFKAIVAPRPIGWIGTLNADGVPNLGPYSFFNAISTRPNLVAFSSEGYKHSTANAQNWREFTFSLVTHTLRHQMNATSAHLEDGANEFEVAGLEMGQSRIVKAPFVKASPAAFECKVVDSFELKGVDGESAGSFLTIGQVVAVHIDDAYIVDGRFDAERAQSIARCGYRNYATASTLWELERPDGPVVPV</sequence>
<evidence type="ECO:0000313" key="2">
    <source>
        <dbReference type="EMBL" id="RAI00235.1"/>
    </source>
</evidence>
<accession>A0A8B2NKU8</accession>
<dbReference type="PANTHER" id="PTHR43812">
    <property type="entry name" value="BLR2425 PROTEIN"/>
    <property type="match status" value="1"/>
</dbReference>
<dbReference type="Proteomes" id="UP000249590">
    <property type="component" value="Unassembled WGS sequence"/>
</dbReference>
<evidence type="ECO:0000313" key="3">
    <source>
        <dbReference type="Proteomes" id="UP000249590"/>
    </source>
</evidence>
<dbReference type="InterPro" id="IPR002563">
    <property type="entry name" value="Flavin_Rdtase-like_dom"/>
</dbReference>
<gene>
    <name evidence="2" type="ORF">DLJ53_21250</name>
</gene>
<dbReference type="RefSeq" id="WP_111348932.1">
    <property type="nucleotide sequence ID" value="NZ_JAIWKD010000007.1"/>
</dbReference>
<dbReference type="Gene3D" id="2.30.110.10">
    <property type="entry name" value="Electron Transport, Fmn-binding Protein, Chain A"/>
    <property type="match status" value="1"/>
</dbReference>
<name>A0A8B2NKU8_9HYPH</name>
<protein>
    <submittedName>
        <fullName evidence="2">Nitrilotriacetate monooxygenase</fullName>
    </submittedName>
</protein>
<dbReference type="InterPro" id="IPR012349">
    <property type="entry name" value="Split_barrel_FMN-bd"/>
</dbReference>
<dbReference type="GO" id="GO:0016646">
    <property type="term" value="F:oxidoreductase activity, acting on the CH-NH group of donors, NAD or NADP as acceptor"/>
    <property type="evidence" value="ECO:0007669"/>
    <property type="project" value="UniProtKB-ARBA"/>
</dbReference>
<comment type="caution">
    <text evidence="2">The sequence shown here is derived from an EMBL/GenBank/DDBJ whole genome shotgun (WGS) entry which is preliminary data.</text>
</comment>